<evidence type="ECO:0000256" key="1">
    <source>
        <dbReference type="ARBA" id="ARBA00022723"/>
    </source>
</evidence>
<sequence length="242" mass="25943">MRAETTSARRRAVIVSHGQPSQPEIGEAEIRALAEAIAPFAPDWEVRGATLAAPGALEAALAGTPDDLVVYPMFMADGWFTQDELPRRLGDTPARRLPPFGLDPALPGFAADWLKEEIAARGWNPATTRLFVAAHGSGRSRRPAEVTRAFAAALEAHLPLAETRSGFVEEEPYLADMAQGLGDQAICLPFFAARRGHVLEDLPEALDEARFSGLVLDPIGLHPGIPGFIARRLQAAADTALL</sequence>
<keyword evidence="1" id="KW-0479">Metal-binding</keyword>
<dbReference type="GO" id="GO:0016829">
    <property type="term" value="F:lyase activity"/>
    <property type="evidence" value="ECO:0007669"/>
    <property type="project" value="UniProtKB-KW"/>
</dbReference>
<dbReference type="AlphaFoldDB" id="A0A2T6B273"/>
<dbReference type="RefSeq" id="WP_107975081.1">
    <property type="nucleotide sequence ID" value="NZ_BMEZ01000005.1"/>
</dbReference>
<dbReference type="EMBL" id="QBKN01000005">
    <property type="protein sequence ID" value="PTX50154.1"/>
    <property type="molecule type" value="Genomic_DNA"/>
</dbReference>
<evidence type="ECO:0000256" key="2">
    <source>
        <dbReference type="ARBA" id="ARBA00023239"/>
    </source>
</evidence>
<keyword evidence="2" id="KW-0456">Lyase</keyword>
<organism evidence="3 4">
    <name type="scientific">Allosediminivita pacifica</name>
    <dbReference type="NCBI Taxonomy" id="1267769"/>
    <lineage>
        <taxon>Bacteria</taxon>
        <taxon>Pseudomonadati</taxon>
        <taxon>Pseudomonadota</taxon>
        <taxon>Alphaproteobacteria</taxon>
        <taxon>Rhodobacterales</taxon>
        <taxon>Paracoccaceae</taxon>
        <taxon>Allosediminivita</taxon>
    </lineage>
</organism>
<dbReference type="CDD" id="cd03416">
    <property type="entry name" value="CbiX_SirB_N"/>
    <property type="match status" value="1"/>
</dbReference>
<dbReference type="Gene3D" id="3.40.50.1400">
    <property type="match status" value="2"/>
</dbReference>
<dbReference type="OrthoDB" id="7346027at2"/>
<gene>
    <name evidence="3" type="ORF">C8N44_10512</name>
</gene>
<accession>A0A2T6B273</accession>
<evidence type="ECO:0000313" key="3">
    <source>
        <dbReference type="EMBL" id="PTX50154.1"/>
    </source>
</evidence>
<dbReference type="InterPro" id="IPR002762">
    <property type="entry name" value="CbiX-like"/>
</dbReference>
<name>A0A2T6B273_9RHOB</name>
<proteinExistence type="predicted"/>
<evidence type="ECO:0000313" key="4">
    <source>
        <dbReference type="Proteomes" id="UP000244069"/>
    </source>
</evidence>
<comment type="caution">
    <text evidence="3">The sequence shown here is derived from an EMBL/GenBank/DDBJ whole genome shotgun (WGS) entry which is preliminary data.</text>
</comment>
<reference evidence="3 4" key="1">
    <citation type="submission" date="2018-04" db="EMBL/GenBank/DDBJ databases">
        <title>Genomic Encyclopedia of Archaeal and Bacterial Type Strains, Phase II (KMG-II): from individual species to whole genera.</title>
        <authorList>
            <person name="Goeker M."/>
        </authorList>
    </citation>
    <scope>NUCLEOTIDE SEQUENCE [LARGE SCALE GENOMIC DNA]</scope>
    <source>
        <strain evidence="3 4">DSM 29329</strain>
    </source>
</reference>
<protein>
    <submittedName>
        <fullName evidence="3">Sirohydrochlorin ferrochelatase</fullName>
    </submittedName>
</protein>
<dbReference type="Pfam" id="PF01903">
    <property type="entry name" value="CbiX"/>
    <property type="match status" value="1"/>
</dbReference>
<dbReference type="Proteomes" id="UP000244069">
    <property type="component" value="Unassembled WGS sequence"/>
</dbReference>
<dbReference type="GO" id="GO:0046872">
    <property type="term" value="F:metal ion binding"/>
    <property type="evidence" value="ECO:0007669"/>
    <property type="project" value="UniProtKB-KW"/>
</dbReference>
<keyword evidence="4" id="KW-1185">Reference proteome</keyword>
<dbReference type="SUPFAM" id="SSF53800">
    <property type="entry name" value="Chelatase"/>
    <property type="match status" value="2"/>
</dbReference>